<proteinExistence type="predicted"/>
<dbReference type="RefSeq" id="WP_051157836.1">
    <property type="nucleotide sequence ID" value="NZ_JBIRUQ010000005.1"/>
</dbReference>
<dbReference type="EMBL" id="JBIRUQ010000005">
    <property type="protein sequence ID" value="MFI1463560.1"/>
    <property type="molecule type" value="Genomic_DNA"/>
</dbReference>
<keyword evidence="2" id="KW-1185">Reference proteome</keyword>
<sequence>MADVSGRSTFGVARFDDRRRGRSTVFRDLGAVISARTLDDVKSALARAEELARRGNWVYGFVSYEAAPAFDPALHVRAHTGAGSMPLCWFAAVPPDHVAHTMHRSTWPDAGRTVSATGAWPIPSSATRGP</sequence>
<protein>
    <submittedName>
        <fullName evidence="1">Uncharacterized protein</fullName>
    </submittedName>
</protein>
<evidence type="ECO:0000313" key="2">
    <source>
        <dbReference type="Proteomes" id="UP001611263"/>
    </source>
</evidence>
<dbReference type="Proteomes" id="UP001611263">
    <property type="component" value="Unassembled WGS sequence"/>
</dbReference>
<reference evidence="1 2" key="1">
    <citation type="submission" date="2024-10" db="EMBL/GenBank/DDBJ databases">
        <title>The Natural Products Discovery Center: Release of the First 8490 Sequenced Strains for Exploring Actinobacteria Biosynthetic Diversity.</title>
        <authorList>
            <person name="Kalkreuter E."/>
            <person name="Kautsar S.A."/>
            <person name="Yang D."/>
            <person name="Bader C.D."/>
            <person name="Teijaro C.N."/>
            <person name="Fluegel L."/>
            <person name="Davis C.M."/>
            <person name="Simpson J.R."/>
            <person name="Lauterbach L."/>
            <person name="Steele A.D."/>
            <person name="Gui C."/>
            <person name="Meng S."/>
            <person name="Li G."/>
            <person name="Viehrig K."/>
            <person name="Ye F."/>
            <person name="Su P."/>
            <person name="Kiefer A.F."/>
            <person name="Nichols A."/>
            <person name="Cepeda A.J."/>
            <person name="Yan W."/>
            <person name="Fan B."/>
            <person name="Jiang Y."/>
            <person name="Adhikari A."/>
            <person name="Zheng C.-J."/>
            <person name="Schuster L."/>
            <person name="Cowan T.M."/>
            <person name="Smanski M.J."/>
            <person name="Chevrette M.G."/>
            <person name="De Carvalho L.P.S."/>
            <person name="Shen B."/>
        </authorList>
    </citation>
    <scope>NUCLEOTIDE SEQUENCE [LARGE SCALE GENOMIC DNA]</scope>
    <source>
        <strain evidence="1 2">NPDC020568</strain>
    </source>
</reference>
<evidence type="ECO:0000313" key="1">
    <source>
        <dbReference type="EMBL" id="MFI1463560.1"/>
    </source>
</evidence>
<gene>
    <name evidence="1" type="ORF">ACH4WX_22820</name>
</gene>
<comment type="caution">
    <text evidence="1">The sequence shown here is derived from an EMBL/GenBank/DDBJ whole genome shotgun (WGS) entry which is preliminary data.</text>
</comment>
<name>A0ABW7TRA5_9NOCA</name>
<organism evidence="1 2">
    <name type="scientific">Nocardia carnea</name>
    <dbReference type="NCBI Taxonomy" id="37328"/>
    <lineage>
        <taxon>Bacteria</taxon>
        <taxon>Bacillati</taxon>
        <taxon>Actinomycetota</taxon>
        <taxon>Actinomycetes</taxon>
        <taxon>Mycobacteriales</taxon>
        <taxon>Nocardiaceae</taxon>
        <taxon>Nocardia</taxon>
    </lineage>
</organism>
<accession>A0ABW7TRA5</accession>
<dbReference type="GeneID" id="93509643"/>